<dbReference type="InParanoid" id="F4PE71"/>
<dbReference type="HOGENOM" id="CLU_831505_0_0_1"/>
<dbReference type="Proteomes" id="UP000007241">
    <property type="component" value="Unassembled WGS sequence"/>
</dbReference>
<dbReference type="OrthoDB" id="1705416at2759"/>
<dbReference type="AlphaFoldDB" id="F4PE71"/>
<organism evidence="3 4">
    <name type="scientific">Batrachochytrium dendrobatidis (strain JAM81 / FGSC 10211)</name>
    <name type="common">Frog chytrid fungus</name>
    <dbReference type="NCBI Taxonomy" id="684364"/>
    <lineage>
        <taxon>Eukaryota</taxon>
        <taxon>Fungi</taxon>
        <taxon>Fungi incertae sedis</taxon>
        <taxon>Chytridiomycota</taxon>
        <taxon>Chytridiomycota incertae sedis</taxon>
        <taxon>Chytridiomycetes</taxon>
        <taxon>Rhizophydiales</taxon>
        <taxon>Rhizophydiales incertae sedis</taxon>
        <taxon>Batrachochytrium</taxon>
    </lineage>
</organism>
<reference evidence="3 4" key="1">
    <citation type="submission" date="2009-12" db="EMBL/GenBank/DDBJ databases">
        <title>The draft genome of Batrachochytrium dendrobatidis.</title>
        <authorList>
            <consortium name="US DOE Joint Genome Institute (JGI-PGF)"/>
            <person name="Kuo A."/>
            <person name="Salamov A."/>
            <person name="Schmutz J."/>
            <person name="Lucas S."/>
            <person name="Pitluck S."/>
            <person name="Rosenblum E."/>
            <person name="Stajich J."/>
            <person name="Eisen M."/>
            <person name="Grigoriev I.V."/>
        </authorList>
    </citation>
    <scope>NUCLEOTIDE SEQUENCE [LARGE SCALE GENOMIC DNA]</scope>
    <source>
        <strain evidence="4">JAM81 / FGSC 10211</strain>
    </source>
</reference>
<feature type="region of interest" description="Disordered" evidence="2">
    <location>
        <begin position="1"/>
        <end position="25"/>
    </location>
</feature>
<name>F4PE71_BATDJ</name>
<dbReference type="GO" id="GO:0005739">
    <property type="term" value="C:mitochondrion"/>
    <property type="evidence" value="ECO:0007669"/>
    <property type="project" value="UniProtKB-SubCell"/>
</dbReference>
<dbReference type="Pfam" id="PF01987">
    <property type="entry name" value="AIM24"/>
    <property type="match status" value="1"/>
</dbReference>
<protein>
    <recommendedName>
        <fullName evidence="1">Altered inheritance of mitochondria protein 24, mitochondrial</fullName>
    </recommendedName>
</protein>
<dbReference type="OMA" id="LKSFQHT"/>
<dbReference type="SUPFAM" id="SSF51219">
    <property type="entry name" value="TRAP-like"/>
    <property type="match status" value="1"/>
</dbReference>
<evidence type="ECO:0000313" key="4">
    <source>
        <dbReference type="Proteomes" id="UP000007241"/>
    </source>
</evidence>
<proteinExistence type="inferred from homology"/>
<evidence type="ECO:0000256" key="1">
    <source>
        <dbReference type="RuleBase" id="RU363045"/>
    </source>
</evidence>
<comment type="subcellular location">
    <subcellularLocation>
        <location evidence="1">Mitochondrion</location>
    </subcellularLocation>
</comment>
<dbReference type="PANTHER" id="PTHR31801">
    <property type="entry name" value="ALTERED INHERITANCE OF MITOCHONDRIA PROTEIN 24, MITOCHONDRIAL"/>
    <property type="match status" value="1"/>
</dbReference>
<dbReference type="InterPro" id="IPR002838">
    <property type="entry name" value="AIM24"/>
</dbReference>
<dbReference type="RefSeq" id="XP_006682893.1">
    <property type="nucleotide sequence ID" value="XM_006682830.1"/>
</dbReference>
<sequence length="334" mass="35706">MTTISSATQSKPLPNAFPTIQGVSSMRVTKQSDTTAGLDFSSHSVSDRSARSNKNVNLSTEFQVINTGLGSVLHVALASTEPVLAAVGTVTGSFGNATSELTVGAPMRDAVLRRLAGGSLFFEKFSVTDHDHGIVILTPKELGDIATVELDGSSEFIIRQSALLAATSNLEVGLSTGGFGLADSGFFNYTIGGKGTLAMTAYGGLVQILLEPGQEAIVNPKHMVAWDSSMSVSPLVGDAFPMTGIQQKPTQWLQNRQIPDLVKNAMQQMVYGLQRAMQFINHQVRYWVIGQRGSYRLCGPGHVFLSTRLRPAIRLPLFVTNPVALQKQATPVLS</sequence>
<feature type="compositionally biased region" description="Polar residues" evidence="2">
    <location>
        <begin position="1"/>
        <end position="12"/>
    </location>
</feature>
<evidence type="ECO:0000313" key="3">
    <source>
        <dbReference type="EMBL" id="EGF76507.1"/>
    </source>
</evidence>
<comment type="similarity">
    <text evidence="1">Belongs to the AIM24 family.</text>
</comment>
<dbReference type="PANTHER" id="PTHR31801:SF0">
    <property type="entry name" value="ALTERED INHERITANCE OF MITOCHONDRIA PROTEIN 24, MITOCHONDRIAL"/>
    <property type="match status" value="1"/>
</dbReference>
<keyword evidence="4" id="KW-1185">Reference proteome</keyword>
<keyword evidence="1" id="KW-0496">Mitochondrion</keyword>
<dbReference type="InterPro" id="IPR036983">
    <property type="entry name" value="AIM24_sf"/>
</dbReference>
<dbReference type="STRING" id="684364.F4PE71"/>
<accession>F4PE71</accession>
<dbReference type="GeneID" id="18244715"/>
<dbReference type="Gene3D" id="3.60.160.10">
    <property type="entry name" value="Mitochondrial biogenesis AIM24"/>
    <property type="match status" value="1"/>
</dbReference>
<dbReference type="EMBL" id="GL882896">
    <property type="protein sequence ID" value="EGF76507.1"/>
    <property type="molecule type" value="Genomic_DNA"/>
</dbReference>
<dbReference type="InterPro" id="IPR016031">
    <property type="entry name" value="Trp_RNA-bd_attenuator-like_dom"/>
</dbReference>
<evidence type="ECO:0000256" key="2">
    <source>
        <dbReference type="SAM" id="MobiDB-lite"/>
    </source>
</evidence>
<gene>
    <name evidence="3" type="ORF">BATDEDRAFT_92673</name>
</gene>